<feature type="domain" description="CHAT" evidence="1">
    <location>
        <begin position="720"/>
        <end position="946"/>
    </location>
</feature>
<dbReference type="AlphaFoldDB" id="A0AA39T9P6"/>
<reference evidence="2" key="1">
    <citation type="submission" date="2023-06" db="EMBL/GenBank/DDBJ databases">
        <authorList>
            <consortium name="Lawrence Berkeley National Laboratory"/>
            <person name="Ahrendt S."/>
            <person name="Sahu N."/>
            <person name="Indic B."/>
            <person name="Wong-Bajracharya J."/>
            <person name="Merenyi Z."/>
            <person name="Ke H.-M."/>
            <person name="Monk M."/>
            <person name="Kocsube S."/>
            <person name="Drula E."/>
            <person name="Lipzen A."/>
            <person name="Balint B."/>
            <person name="Henrissat B."/>
            <person name="Andreopoulos B."/>
            <person name="Martin F.M."/>
            <person name="Harder C.B."/>
            <person name="Rigling D."/>
            <person name="Ford K.L."/>
            <person name="Foster G.D."/>
            <person name="Pangilinan J."/>
            <person name="Papanicolaou A."/>
            <person name="Barry K."/>
            <person name="LaButti K."/>
            <person name="Viragh M."/>
            <person name="Koriabine M."/>
            <person name="Yan M."/>
            <person name="Riley R."/>
            <person name="Champramary S."/>
            <person name="Plett K.L."/>
            <person name="Tsai I.J."/>
            <person name="Slot J."/>
            <person name="Sipos G."/>
            <person name="Plett J."/>
            <person name="Nagy L.G."/>
            <person name="Grigoriev I.V."/>
        </authorList>
    </citation>
    <scope>NUCLEOTIDE SEQUENCE</scope>
    <source>
        <strain evidence="2">ICMP 16352</strain>
    </source>
</reference>
<name>A0AA39T9P6_9AGAR</name>
<protein>
    <submittedName>
        <fullName evidence="2">CHAT domain-containing protein</fullName>
    </submittedName>
</protein>
<organism evidence="2 3">
    <name type="scientific">Armillaria novae-zelandiae</name>
    <dbReference type="NCBI Taxonomy" id="153914"/>
    <lineage>
        <taxon>Eukaryota</taxon>
        <taxon>Fungi</taxon>
        <taxon>Dikarya</taxon>
        <taxon>Basidiomycota</taxon>
        <taxon>Agaricomycotina</taxon>
        <taxon>Agaricomycetes</taxon>
        <taxon>Agaricomycetidae</taxon>
        <taxon>Agaricales</taxon>
        <taxon>Marasmiineae</taxon>
        <taxon>Physalacriaceae</taxon>
        <taxon>Armillaria</taxon>
    </lineage>
</organism>
<evidence type="ECO:0000313" key="3">
    <source>
        <dbReference type="Proteomes" id="UP001175227"/>
    </source>
</evidence>
<dbReference type="Proteomes" id="UP001175227">
    <property type="component" value="Unassembled WGS sequence"/>
</dbReference>
<gene>
    <name evidence="2" type="ORF">IW261DRAFT_1403545</name>
</gene>
<dbReference type="InterPro" id="IPR024983">
    <property type="entry name" value="CHAT_dom"/>
</dbReference>
<comment type="caution">
    <text evidence="2">The sequence shown here is derived from an EMBL/GenBank/DDBJ whole genome shotgun (WGS) entry which is preliminary data.</text>
</comment>
<dbReference type="Gene3D" id="1.25.40.10">
    <property type="entry name" value="Tetratricopeptide repeat domain"/>
    <property type="match status" value="1"/>
</dbReference>
<dbReference type="Pfam" id="PF12770">
    <property type="entry name" value="CHAT"/>
    <property type="match status" value="1"/>
</dbReference>
<dbReference type="EMBL" id="JAUEPR010000027">
    <property type="protein sequence ID" value="KAK0474416.1"/>
    <property type="molecule type" value="Genomic_DNA"/>
</dbReference>
<accession>A0AA39T9P6</accession>
<dbReference type="InterPro" id="IPR011990">
    <property type="entry name" value="TPR-like_helical_dom_sf"/>
</dbReference>
<evidence type="ECO:0000259" key="1">
    <source>
        <dbReference type="Pfam" id="PF12770"/>
    </source>
</evidence>
<evidence type="ECO:0000313" key="2">
    <source>
        <dbReference type="EMBL" id="KAK0474416.1"/>
    </source>
</evidence>
<keyword evidence="3" id="KW-1185">Reference proteome</keyword>
<sequence>MQLLQSYEQSRSEEDFQHAILALHRSLTYASDSDPMKRLPLTQLRDGVSINIPKLLSDHGERFQRRFRSEFGAKKDSDLQNAISALHHSVLLTSDSDPNKPGRLHPLSIAFQDRFELLSNSRDLDQALTFANSAVALANADQDPLPEYLITLSNSYALRSQFRGSLDDLNSAVSAAERAVSACAEGSPHKPSSLYTLATCLNRRFRLLDRLDDVTSAIEMGRLAFSLADGDELKCLALDIVAISLYHRFKHSRKPDDLDASISEMKKALALFTDVSPQRFVHLNNLSNVLRSRFDLFGDPADLDEAIVKGTDAVNAAPSQCPDMLGYLDTLSGCLFARFELKGDLNDFAESISLLKRARSSAPDGHVFKPIILDHLNERLRDRFEVTKDGKDIDKAVSAGRHAVACNADGEEALSLVSDGGGSKCTALVCLGLSARFRFDHSQNPLDAEKGISLFKPAALDLAAEPSNRLTAAVNWAQLDRRVTPLSAFEAYKVVIELLPRVAWTGKSIAARHKRLTYFGHAVNEAAEWAIHHHGVDTAVEWLEMGRAIVWGQLHNLRSPVDFLSGTHPDLAEKLSQVTVALEETTIRGVNTEYFKDLTVAEVARKHLKLATEWDDLVKKVRVLPGFEDFLAPKRLATLKNAAKLGPVVVVNICAMGCDALILPSHLDDVIHIPLNDFSRKKAKLLQERLTKVVSGRGARTRLSTPVYSTLGENIYMYVLKELWTCIAKPVLDGLGFLPCDSANPRRLWWCPTGPLAFLPLHAAGDYYSNNPGTKLSDYVISSYTPTLTILLDKLEKPRTFKGLLAISQPNTPQMSRLPGTEEELQKIKDRATKVHVEYLKGTEATPDTVLQGMSTCNWVHMACHGTQLKENSLNSTFHLHPSPNSSYQNGHLPLSQVIAKSFPDADFAYLSACQTATGDLSLSEESVHLAAGMLMAGYRSVVATRCSKSSQKSGK</sequence>
<proteinExistence type="predicted"/>